<dbReference type="InterPro" id="IPR050721">
    <property type="entry name" value="Trk_Ktr_HKT_K-transport"/>
</dbReference>
<evidence type="ECO:0000259" key="4">
    <source>
        <dbReference type="PROSITE" id="PS51202"/>
    </source>
</evidence>
<dbReference type="GO" id="GO:0008324">
    <property type="term" value="F:monoatomic cation transmembrane transporter activity"/>
    <property type="evidence" value="ECO:0007669"/>
    <property type="project" value="InterPro"/>
</dbReference>
<dbReference type="RefSeq" id="WP_317994345.1">
    <property type="nucleotide sequence ID" value="NZ_AP025523.1"/>
</dbReference>
<dbReference type="InterPro" id="IPR013099">
    <property type="entry name" value="K_chnl_dom"/>
</dbReference>
<dbReference type="Pfam" id="PF02080">
    <property type="entry name" value="TrkA_C"/>
    <property type="match status" value="1"/>
</dbReference>
<dbReference type="SUPFAM" id="SSF51735">
    <property type="entry name" value="NAD(P)-binding Rossmann-fold domains"/>
    <property type="match status" value="1"/>
</dbReference>
<evidence type="ECO:0000259" key="3">
    <source>
        <dbReference type="PROSITE" id="PS51201"/>
    </source>
</evidence>
<evidence type="ECO:0000313" key="6">
    <source>
        <dbReference type="Proteomes" id="UP001317532"/>
    </source>
</evidence>
<name>A0AAN1XY11_UNVUL</name>
<organism evidence="5 6">
    <name type="scientific">Vulcanimicrobium alpinum</name>
    <dbReference type="NCBI Taxonomy" id="3016050"/>
    <lineage>
        <taxon>Bacteria</taxon>
        <taxon>Bacillati</taxon>
        <taxon>Vulcanimicrobiota</taxon>
        <taxon>Vulcanimicrobiia</taxon>
        <taxon>Vulcanimicrobiales</taxon>
        <taxon>Vulcanimicrobiaceae</taxon>
        <taxon>Vulcanimicrobium</taxon>
    </lineage>
</organism>
<protein>
    <submittedName>
        <fullName evidence="5">Potassium transporter TrkA</fullName>
    </submittedName>
</protein>
<dbReference type="Gene3D" id="1.10.287.70">
    <property type="match status" value="1"/>
</dbReference>
<dbReference type="PROSITE" id="PS51202">
    <property type="entry name" value="RCK_C"/>
    <property type="match status" value="1"/>
</dbReference>
<dbReference type="PANTHER" id="PTHR43833:SF9">
    <property type="entry name" value="POTASSIUM CHANNEL PROTEIN YUGO-RELATED"/>
    <property type="match status" value="1"/>
</dbReference>
<evidence type="ECO:0000256" key="2">
    <source>
        <dbReference type="SAM" id="Phobius"/>
    </source>
</evidence>
<dbReference type="KEGG" id="vab:WPS_19720"/>
<dbReference type="Gene3D" id="3.30.70.1450">
    <property type="entry name" value="Regulator of K+ conductance, C-terminal domain"/>
    <property type="match status" value="1"/>
</dbReference>
<dbReference type="SUPFAM" id="SSF81324">
    <property type="entry name" value="Voltage-gated potassium channels"/>
    <property type="match status" value="1"/>
</dbReference>
<dbReference type="Proteomes" id="UP001317532">
    <property type="component" value="Chromosome"/>
</dbReference>
<dbReference type="Gene3D" id="3.40.50.720">
    <property type="entry name" value="NAD(P)-binding Rossmann-like Domain"/>
    <property type="match status" value="1"/>
</dbReference>
<keyword evidence="2" id="KW-0472">Membrane</keyword>
<accession>A0AAN1XY11</accession>
<dbReference type="InterPro" id="IPR006037">
    <property type="entry name" value="RCK_C"/>
</dbReference>
<feature type="domain" description="RCK N-terminal" evidence="3">
    <location>
        <begin position="111"/>
        <end position="228"/>
    </location>
</feature>
<reference evidence="5 6" key="1">
    <citation type="journal article" date="2022" name="ISME Commun">
        <title>Vulcanimicrobium alpinus gen. nov. sp. nov., the first cultivated representative of the candidate phylum 'Eremiobacterota', is a metabolically versatile aerobic anoxygenic phototroph.</title>
        <authorList>
            <person name="Yabe S."/>
            <person name="Muto K."/>
            <person name="Abe K."/>
            <person name="Yokota A."/>
            <person name="Staudigel H."/>
            <person name="Tebo B.M."/>
        </authorList>
    </citation>
    <scope>NUCLEOTIDE SEQUENCE [LARGE SCALE GENOMIC DNA]</scope>
    <source>
        <strain evidence="5 6">WC8-2</strain>
    </source>
</reference>
<feature type="transmembrane region" description="Helical" evidence="2">
    <location>
        <begin position="65"/>
        <end position="90"/>
    </location>
</feature>
<gene>
    <name evidence="5" type="ORF">WPS_19720</name>
</gene>
<dbReference type="GO" id="GO:0005886">
    <property type="term" value="C:plasma membrane"/>
    <property type="evidence" value="ECO:0007669"/>
    <property type="project" value="UniProtKB-SubCell"/>
</dbReference>
<dbReference type="InterPro" id="IPR036721">
    <property type="entry name" value="RCK_C_sf"/>
</dbReference>
<dbReference type="AlphaFoldDB" id="A0AAN1XY11"/>
<proteinExistence type="predicted"/>
<evidence type="ECO:0000313" key="5">
    <source>
        <dbReference type="EMBL" id="BDE06696.1"/>
    </source>
</evidence>
<feature type="domain" description="RCK C-terminal" evidence="4">
    <location>
        <begin position="251"/>
        <end position="332"/>
    </location>
</feature>
<dbReference type="GO" id="GO:0006813">
    <property type="term" value="P:potassium ion transport"/>
    <property type="evidence" value="ECO:0007669"/>
    <property type="project" value="InterPro"/>
</dbReference>
<dbReference type="PROSITE" id="PS51201">
    <property type="entry name" value="RCK_N"/>
    <property type="match status" value="1"/>
</dbReference>
<sequence length="332" mass="35197">MRQRAVVPRPLLLAGVLLIGVLAAGTAGYAVLEGWAWFDAFYMTVTTITTVGGGEPAPLRLAGKIWTIVVVAVGFGVLTYTVLALMAYVIEGQLGRAVEQRRMGARVRRMRDHFILCGFGRVGAEIAREFTAEKIEFVVVDINEDSLERAAALGAAVVFGNAADIETLKAAGVERARGLVTAVDSDADNVYVTLSARVLKDDLFIIARANAADAEPKLRLAGANRVVSPYTIGGRRLASLAMRPTAVEFVDTVLSAGNSQLLLEDLSIAVGSKWVGHPLGTLIGESDEAVVLAMKRDGTMLFRPAAATTLKTGDDLVVAGPPAAIRALEQRL</sequence>
<dbReference type="Pfam" id="PF02254">
    <property type="entry name" value="TrkA_N"/>
    <property type="match status" value="1"/>
</dbReference>
<comment type="subcellular location">
    <subcellularLocation>
        <location evidence="1">Cell membrane</location>
        <topology evidence="1">Multi-pass membrane protein</topology>
    </subcellularLocation>
</comment>
<keyword evidence="6" id="KW-1185">Reference proteome</keyword>
<keyword evidence="2" id="KW-1133">Transmembrane helix</keyword>
<dbReference type="InterPro" id="IPR036291">
    <property type="entry name" value="NAD(P)-bd_dom_sf"/>
</dbReference>
<evidence type="ECO:0000256" key="1">
    <source>
        <dbReference type="ARBA" id="ARBA00004651"/>
    </source>
</evidence>
<dbReference type="Pfam" id="PF07885">
    <property type="entry name" value="Ion_trans_2"/>
    <property type="match status" value="1"/>
</dbReference>
<keyword evidence="2" id="KW-0812">Transmembrane</keyword>
<dbReference type="PANTHER" id="PTHR43833">
    <property type="entry name" value="POTASSIUM CHANNEL PROTEIN 2-RELATED-RELATED"/>
    <property type="match status" value="1"/>
</dbReference>
<dbReference type="InterPro" id="IPR003148">
    <property type="entry name" value="RCK_N"/>
</dbReference>
<dbReference type="EMBL" id="AP025523">
    <property type="protein sequence ID" value="BDE06696.1"/>
    <property type="molecule type" value="Genomic_DNA"/>
</dbReference>
<dbReference type="SUPFAM" id="SSF116726">
    <property type="entry name" value="TrkA C-terminal domain-like"/>
    <property type="match status" value="1"/>
</dbReference>